<dbReference type="EMBL" id="VUMX01000005">
    <property type="protein sequence ID" value="MST86561.1"/>
    <property type="molecule type" value="Genomic_DNA"/>
</dbReference>
<dbReference type="RefSeq" id="WP_154547451.1">
    <property type="nucleotide sequence ID" value="NZ_VUMX01000005.1"/>
</dbReference>
<keyword evidence="1" id="KW-0472">Membrane</keyword>
<keyword evidence="3" id="KW-1185">Reference proteome</keyword>
<reference evidence="2 3" key="1">
    <citation type="submission" date="2019-08" db="EMBL/GenBank/DDBJ databases">
        <title>In-depth cultivation of the pig gut microbiome towards novel bacterial diversity and tailored functional studies.</title>
        <authorList>
            <person name="Wylensek D."/>
            <person name="Hitch T.C.A."/>
            <person name="Clavel T."/>
        </authorList>
    </citation>
    <scope>NUCLEOTIDE SEQUENCE [LARGE SCALE GENOMIC DNA]</scope>
    <source>
        <strain evidence="2 3">Bifido-178-WT-2B</strain>
    </source>
</reference>
<proteinExistence type="predicted"/>
<sequence>MSQRKDQRMRRKRPNRTRASALLSSVLVLTTCLMFIEAYVLTERYYILEDQLVVKYLLGK</sequence>
<dbReference type="Proteomes" id="UP000438120">
    <property type="component" value="Unassembled WGS sequence"/>
</dbReference>
<accession>A0A6A8MCA8</accession>
<feature type="transmembrane region" description="Helical" evidence="1">
    <location>
        <begin position="21"/>
        <end position="41"/>
    </location>
</feature>
<protein>
    <submittedName>
        <fullName evidence="2">Uncharacterized protein</fullName>
    </submittedName>
</protein>
<comment type="caution">
    <text evidence="2">The sequence shown here is derived from an EMBL/GenBank/DDBJ whole genome shotgun (WGS) entry which is preliminary data.</text>
</comment>
<evidence type="ECO:0000256" key="1">
    <source>
        <dbReference type="SAM" id="Phobius"/>
    </source>
</evidence>
<organism evidence="2 3">
    <name type="scientific">Lactobacillus porci</name>
    <dbReference type="NCBI Taxonomy" id="2012477"/>
    <lineage>
        <taxon>Bacteria</taxon>
        <taxon>Bacillati</taxon>
        <taxon>Bacillota</taxon>
        <taxon>Bacilli</taxon>
        <taxon>Lactobacillales</taxon>
        <taxon>Lactobacillaceae</taxon>
        <taxon>Lactobacillus</taxon>
    </lineage>
</organism>
<name>A0A6A8MCA8_9LACO</name>
<keyword evidence="1" id="KW-0812">Transmembrane</keyword>
<gene>
    <name evidence="2" type="ORF">FYJ62_02630</name>
</gene>
<evidence type="ECO:0000313" key="3">
    <source>
        <dbReference type="Proteomes" id="UP000438120"/>
    </source>
</evidence>
<dbReference type="AlphaFoldDB" id="A0A6A8MCA8"/>
<keyword evidence="1" id="KW-1133">Transmembrane helix</keyword>
<evidence type="ECO:0000313" key="2">
    <source>
        <dbReference type="EMBL" id="MST86561.1"/>
    </source>
</evidence>